<evidence type="ECO:0000313" key="1">
    <source>
        <dbReference type="EMBL" id="OQV15209.1"/>
    </source>
</evidence>
<reference evidence="2" key="1">
    <citation type="submission" date="2017-01" db="EMBL/GenBank/DDBJ databases">
        <title>Comparative genomics of anhydrobiosis in the tardigrade Hypsibius dujardini.</title>
        <authorList>
            <person name="Yoshida Y."/>
            <person name="Koutsovoulos G."/>
            <person name="Laetsch D."/>
            <person name="Stevens L."/>
            <person name="Kumar S."/>
            <person name="Horikawa D."/>
            <person name="Ishino K."/>
            <person name="Komine S."/>
            <person name="Tomita M."/>
            <person name="Blaxter M."/>
            <person name="Arakawa K."/>
        </authorList>
    </citation>
    <scope>NUCLEOTIDE SEQUENCE [LARGE SCALE GENOMIC DNA]</scope>
    <source>
        <strain evidence="2">Z151</strain>
    </source>
</reference>
<accession>A0A1W0WJ60</accession>
<comment type="caution">
    <text evidence="1">The sequence shown here is derived from an EMBL/GenBank/DDBJ whole genome shotgun (WGS) entry which is preliminary data.</text>
</comment>
<name>A0A1W0WJ60_HYPEX</name>
<evidence type="ECO:0000313" key="2">
    <source>
        <dbReference type="Proteomes" id="UP000192578"/>
    </source>
</evidence>
<sequence>MAEKQFRAVPAGVSVWSSPGAPVEHGRANMKAENFTAILREDTPAYPVYIRRRRKTLEDMTVEELFQMAKHFRRSKRSQDEIEQSGAYSLKDEICRIPDIDALPAVTTLPPSEFDNCKW</sequence>
<keyword evidence="2" id="KW-1185">Reference proteome</keyword>
<dbReference type="AlphaFoldDB" id="A0A1W0WJ60"/>
<gene>
    <name evidence="1" type="ORF">BV898_10593</name>
</gene>
<dbReference type="EMBL" id="MTYJ01000092">
    <property type="protein sequence ID" value="OQV15209.1"/>
    <property type="molecule type" value="Genomic_DNA"/>
</dbReference>
<organism evidence="1 2">
    <name type="scientific">Hypsibius exemplaris</name>
    <name type="common">Freshwater tardigrade</name>
    <dbReference type="NCBI Taxonomy" id="2072580"/>
    <lineage>
        <taxon>Eukaryota</taxon>
        <taxon>Metazoa</taxon>
        <taxon>Ecdysozoa</taxon>
        <taxon>Tardigrada</taxon>
        <taxon>Eutardigrada</taxon>
        <taxon>Parachela</taxon>
        <taxon>Hypsibioidea</taxon>
        <taxon>Hypsibiidae</taxon>
        <taxon>Hypsibius</taxon>
    </lineage>
</organism>
<dbReference type="Proteomes" id="UP000192578">
    <property type="component" value="Unassembled WGS sequence"/>
</dbReference>
<proteinExistence type="predicted"/>
<protein>
    <submittedName>
        <fullName evidence="1">Uncharacterized protein</fullName>
    </submittedName>
</protein>